<name>A0AB38VUA1_9CORY</name>
<dbReference type="InterPro" id="IPR003203">
    <property type="entry name" value="CobU/CobP"/>
</dbReference>
<evidence type="ECO:0000256" key="2">
    <source>
        <dbReference type="ARBA" id="ARBA00000711"/>
    </source>
</evidence>
<evidence type="ECO:0000256" key="13">
    <source>
        <dbReference type="ARBA" id="ARBA00022777"/>
    </source>
</evidence>
<keyword evidence="14" id="KW-0067">ATP-binding</keyword>
<evidence type="ECO:0000256" key="16">
    <source>
        <dbReference type="ARBA" id="ARBA00029570"/>
    </source>
</evidence>
<dbReference type="EC" id="2.7.7.62" evidence="9"/>
<feature type="binding site" evidence="19">
    <location>
        <begin position="7"/>
        <end position="14"/>
    </location>
    <ligand>
        <name>GTP</name>
        <dbReference type="ChEBI" id="CHEBI:37565"/>
    </ligand>
</feature>
<keyword evidence="20" id="KW-0548">Nucleotidyltransferase</keyword>
<evidence type="ECO:0000256" key="19">
    <source>
        <dbReference type="PIRSR" id="PIRSR006135-2"/>
    </source>
</evidence>
<dbReference type="RefSeq" id="WP_126317006.1">
    <property type="nucleotide sequence ID" value="NZ_JBHOLU010000001.1"/>
</dbReference>
<dbReference type="CDD" id="cd00544">
    <property type="entry name" value="CobU"/>
    <property type="match status" value="1"/>
</dbReference>
<accession>A0AB38VUA1</accession>
<dbReference type="InterPro" id="IPR027417">
    <property type="entry name" value="P-loop_NTPase"/>
</dbReference>
<feature type="binding site" evidence="19">
    <location>
        <begin position="30"/>
        <end position="32"/>
    </location>
    <ligand>
        <name>GTP</name>
        <dbReference type="ChEBI" id="CHEBI:37565"/>
    </ligand>
</feature>
<dbReference type="GO" id="GO:0005525">
    <property type="term" value="F:GTP binding"/>
    <property type="evidence" value="ECO:0007669"/>
    <property type="project" value="UniProtKB-KW"/>
</dbReference>
<dbReference type="NCBIfam" id="NF004469">
    <property type="entry name" value="PRK05800.1"/>
    <property type="match status" value="1"/>
</dbReference>
<evidence type="ECO:0000256" key="12">
    <source>
        <dbReference type="ARBA" id="ARBA00022741"/>
    </source>
</evidence>
<keyword evidence="13 20" id="KW-0418">Kinase</keyword>
<evidence type="ECO:0000256" key="17">
    <source>
        <dbReference type="ARBA" id="ARBA00030571"/>
    </source>
</evidence>
<comment type="pathway">
    <text evidence="5">Cofactor biosynthesis; adenosylcobalamin biosynthesis; adenosylcobalamin from cob(II)yrinate a,c-diamide: step 6/7.</text>
</comment>
<reference evidence="20 21" key="1">
    <citation type="submission" date="2018-12" db="EMBL/GenBank/DDBJ databases">
        <authorList>
            <consortium name="Pathogen Informatics"/>
        </authorList>
    </citation>
    <scope>NUCLEOTIDE SEQUENCE [LARGE SCALE GENOMIC DNA]</scope>
    <source>
        <strain evidence="20 21">NCTC949</strain>
    </source>
</reference>
<protein>
    <recommendedName>
        <fullName evidence="16">Adenosylcobinamide kinase</fullName>
        <ecNumber evidence="8">2.7.1.156</ecNumber>
        <ecNumber evidence="9">2.7.7.62</ecNumber>
    </recommendedName>
    <alternativeName>
        <fullName evidence="17">Adenosylcobinamide-phosphate guanylyltransferase</fullName>
    </alternativeName>
</protein>
<dbReference type="Pfam" id="PF02283">
    <property type="entry name" value="CobU"/>
    <property type="match status" value="1"/>
</dbReference>
<dbReference type="PANTHER" id="PTHR34848">
    <property type="match status" value="1"/>
</dbReference>
<evidence type="ECO:0000256" key="6">
    <source>
        <dbReference type="ARBA" id="ARBA00005159"/>
    </source>
</evidence>
<evidence type="ECO:0000256" key="15">
    <source>
        <dbReference type="ARBA" id="ARBA00023134"/>
    </source>
</evidence>
<dbReference type="PANTHER" id="PTHR34848:SF1">
    <property type="entry name" value="BIFUNCTIONAL ADENOSYLCOBALAMIN BIOSYNTHESIS PROTEIN COBU"/>
    <property type="match status" value="1"/>
</dbReference>
<keyword evidence="11 20" id="KW-0808">Transferase</keyword>
<comment type="pathway">
    <text evidence="6">Cofactor biosynthesis; adenosylcobalamin biosynthesis; adenosylcobalamin from cob(II)yrinate a,c-diamide: step 5/7.</text>
</comment>
<organism evidence="20 21">
    <name type="scientific">Corynebacterium kutscheri</name>
    <dbReference type="NCBI Taxonomy" id="35755"/>
    <lineage>
        <taxon>Bacteria</taxon>
        <taxon>Bacillati</taxon>
        <taxon>Actinomycetota</taxon>
        <taxon>Actinomycetes</taxon>
        <taxon>Mycobacteriales</taxon>
        <taxon>Corynebacteriaceae</taxon>
        <taxon>Corynebacterium</taxon>
    </lineage>
</organism>
<dbReference type="GO" id="GO:0005524">
    <property type="term" value="F:ATP binding"/>
    <property type="evidence" value="ECO:0007669"/>
    <property type="project" value="UniProtKB-KW"/>
</dbReference>
<evidence type="ECO:0000256" key="10">
    <source>
        <dbReference type="ARBA" id="ARBA00022573"/>
    </source>
</evidence>
<dbReference type="GO" id="GO:0008820">
    <property type="term" value="F:cobinamide phosphate guanylyltransferase activity"/>
    <property type="evidence" value="ECO:0007669"/>
    <property type="project" value="UniProtKB-EC"/>
</dbReference>
<comment type="function">
    <text evidence="4">Catalyzes ATP-dependent phosphorylation of adenosylcobinamide and addition of GMP to adenosylcobinamide phosphate.</text>
</comment>
<dbReference type="EC" id="2.7.1.156" evidence="8"/>
<dbReference type="Proteomes" id="UP000271380">
    <property type="component" value="Chromosome"/>
</dbReference>
<evidence type="ECO:0000256" key="3">
    <source>
        <dbReference type="ARBA" id="ARBA00001522"/>
    </source>
</evidence>
<sequence length="176" mass="19792">MRSLILGGARSGKSAFAESLIRSQSCLYVATARKFSGDTDFERRISLHRQRRPDHWLLDESHELVDILNDDSLPEYVLVDDLGTWLTHVIDRRNGWDSSHSVVKDDIAALCEAITYFPHDKNLIVVTPEVGMGIIPEHRSGRSFRDEIGRLNEQIADICDSVFFVVAGQALQLKGS</sequence>
<feature type="binding site" evidence="19">
    <location>
        <begin position="49"/>
        <end position="52"/>
    </location>
    <ligand>
        <name>GTP</name>
        <dbReference type="ChEBI" id="CHEBI:37565"/>
    </ligand>
</feature>
<dbReference type="Gene3D" id="3.40.50.300">
    <property type="entry name" value="P-loop containing nucleotide triphosphate hydrolases"/>
    <property type="match status" value="1"/>
</dbReference>
<evidence type="ECO:0000256" key="1">
    <source>
        <dbReference type="ARBA" id="ARBA00000312"/>
    </source>
</evidence>
<feature type="active site" description="GMP-histidine intermediate" evidence="18">
    <location>
        <position position="48"/>
    </location>
</feature>
<keyword evidence="10" id="KW-0169">Cobalamin biosynthesis</keyword>
<dbReference type="GO" id="GO:0043752">
    <property type="term" value="F:adenosylcobinamide kinase activity"/>
    <property type="evidence" value="ECO:0007669"/>
    <property type="project" value="UniProtKB-EC"/>
</dbReference>
<evidence type="ECO:0000256" key="8">
    <source>
        <dbReference type="ARBA" id="ARBA00012016"/>
    </source>
</evidence>
<dbReference type="EMBL" id="LR134377">
    <property type="protein sequence ID" value="VEH08880.1"/>
    <property type="molecule type" value="Genomic_DNA"/>
</dbReference>
<comment type="catalytic activity">
    <reaction evidence="1">
        <text>adenosylcob(III)inamide + ATP = adenosylcob(III)inamide phosphate + ADP + H(+)</text>
        <dbReference type="Rhea" id="RHEA:15769"/>
        <dbReference type="ChEBI" id="CHEBI:2480"/>
        <dbReference type="ChEBI" id="CHEBI:15378"/>
        <dbReference type="ChEBI" id="CHEBI:30616"/>
        <dbReference type="ChEBI" id="CHEBI:58502"/>
        <dbReference type="ChEBI" id="CHEBI:456216"/>
        <dbReference type="EC" id="2.7.1.156"/>
    </reaction>
</comment>
<evidence type="ECO:0000313" key="21">
    <source>
        <dbReference type="Proteomes" id="UP000271380"/>
    </source>
</evidence>
<dbReference type="PIRSF" id="PIRSF006135">
    <property type="entry name" value="CobU"/>
    <property type="match status" value="1"/>
</dbReference>
<feature type="binding site" evidence="19">
    <location>
        <position position="60"/>
    </location>
    <ligand>
        <name>GTP</name>
        <dbReference type="ChEBI" id="CHEBI:37565"/>
    </ligand>
</feature>
<feature type="binding site" evidence="19">
    <location>
        <position position="80"/>
    </location>
    <ligand>
        <name>GTP</name>
        <dbReference type="ChEBI" id="CHEBI:37565"/>
    </ligand>
</feature>
<comment type="similarity">
    <text evidence="7">Belongs to the CobU/CobP family.</text>
</comment>
<keyword evidence="12 19" id="KW-0547">Nucleotide-binding</keyword>
<comment type="catalytic activity">
    <reaction evidence="3">
        <text>adenosylcob(III)inamide + GTP = adenosylcob(III)inamide phosphate + GDP + H(+)</text>
        <dbReference type="Rhea" id="RHEA:15765"/>
        <dbReference type="ChEBI" id="CHEBI:2480"/>
        <dbReference type="ChEBI" id="CHEBI:15378"/>
        <dbReference type="ChEBI" id="CHEBI:37565"/>
        <dbReference type="ChEBI" id="CHEBI:58189"/>
        <dbReference type="ChEBI" id="CHEBI:58502"/>
        <dbReference type="EC" id="2.7.1.156"/>
    </reaction>
</comment>
<proteinExistence type="inferred from homology"/>
<dbReference type="GO" id="GO:0009236">
    <property type="term" value="P:cobalamin biosynthetic process"/>
    <property type="evidence" value="ECO:0007669"/>
    <property type="project" value="UniProtKB-KW"/>
</dbReference>
<evidence type="ECO:0000256" key="11">
    <source>
        <dbReference type="ARBA" id="ARBA00022679"/>
    </source>
</evidence>
<keyword evidence="15 19" id="KW-0342">GTP-binding</keyword>
<dbReference type="SUPFAM" id="SSF52540">
    <property type="entry name" value="P-loop containing nucleoside triphosphate hydrolases"/>
    <property type="match status" value="1"/>
</dbReference>
<comment type="catalytic activity">
    <reaction evidence="2">
        <text>adenosylcob(III)inamide phosphate + GTP + H(+) = adenosylcob(III)inamide-GDP + diphosphate</text>
        <dbReference type="Rhea" id="RHEA:22712"/>
        <dbReference type="ChEBI" id="CHEBI:15378"/>
        <dbReference type="ChEBI" id="CHEBI:33019"/>
        <dbReference type="ChEBI" id="CHEBI:37565"/>
        <dbReference type="ChEBI" id="CHEBI:58502"/>
        <dbReference type="ChEBI" id="CHEBI:60487"/>
        <dbReference type="EC" id="2.7.7.62"/>
    </reaction>
</comment>
<evidence type="ECO:0000256" key="14">
    <source>
        <dbReference type="ARBA" id="ARBA00022840"/>
    </source>
</evidence>
<dbReference type="AlphaFoldDB" id="A0AB38VUA1"/>
<evidence type="ECO:0000256" key="4">
    <source>
        <dbReference type="ARBA" id="ARBA00003889"/>
    </source>
</evidence>
<evidence type="ECO:0000256" key="7">
    <source>
        <dbReference type="ARBA" id="ARBA00007490"/>
    </source>
</evidence>
<evidence type="ECO:0000256" key="9">
    <source>
        <dbReference type="ARBA" id="ARBA00012523"/>
    </source>
</evidence>
<evidence type="ECO:0000256" key="5">
    <source>
        <dbReference type="ARBA" id="ARBA00004692"/>
    </source>
</evidence>
<gene>
    <name evidence="20" type="primary">cobP</name>
    <name evidence="20" type="ORF">NCTC949_02005</name>
</gene>
<evidence type="ECO:0000256" key="18">
    <source>
        <dbReference type="PIRSR" id="PIRSR006135-1"/>
    </source>
</evidence>
<evidence type="ECO:0000313" key="20">
    <source>
        <dbReference type="EMBL" id="VEH08880.1"/>
    </source>
</evidence>